<comment type="caution">
    <text evidence="1">The sequence shown here is derived from an EMBL/GenBank/DDBJ whole genome shotgun (WGS) entry which is preliminary data.</text>
</comment>
<sequence length="51" mass="5974">RCSTSADPVSRSCTLARWAACRRRRFTRTSRTRSSCPRPRPLRRCRSLSTF</sequence>
<evidence type="ECO:0000313" key="1">
    <source>
        <dbReference type="EMBL" id="KAL0831368.1"/>
    </source>
</evidence>
<accession>A0ABD0T2P6</accession>
<proteinExistence type="predicted"/>
<protein>
    <submittedName>
        <fullName evidence="1">Uncharacterized protein</fullName>
    </submittedName>
</protein>
<feature type="non-terminal residue" evidence="1">
    <location>
        <position position="51"/>
    </location>
</feature>
<evidence type="ECO:0000313" key="2">
    <source>
        <dbReference type="Proteomes" id="UP001549921"/>
    </source>
</evidence>
<name>A0ABD0T2P6_LOXSC</name>
<reference evidence="1 2" key="1">
    <citation type="submission" date="2024-06" db="EMBL/GenBank/DDBJ databases">
        <title>A chromosome-level genome assembly of beet webworm, Loxostege sticticalis.</title>
        <authorList>
            <person name="Zhang Y."/>
        </authorList>
    </citation>
    <scope>NUCLEOTIDE SEQUENCE [LARGE SCALE GENOMIC DNA]</scope>
    <source>
        <strain evidence="1">AQ028</strain>
        <tissue evidence="1">Male pupae</tissue>
    </source>
</reference>
<organism evidence="1 2">
    <name type="scientific">Loxostege sticticalis</name>
    <name type="common">Beet webworm moth</name>
    <dbReference type="NCBI Taxonomy" id="481309"/>
    <lineage>
        <taxon>Eukaryota</taxon>
        <taxon>Metazoa</taxon>
        <taxon>Ecdysozoa</taxon>
        <taxon>Arthropoda</taxon>
        <taxon>Hexapoda</taxon>
        <taxon>Insecta</taxon>
        <taxon>Pterygota</taxon>
        <taxon>Neoptera</taxon>
        <taxon>Endopterygota</taxon>
        <taxon>Lepidoptera</taxon>
        <taxon>Glossata</taxon>
        <taxon>Ditrysia</taxon>
        <taxon>Pyraloidea</taxon>
        <taxon>Crambidae</taxon>
        <taxon>Pyraustinae</taxon>
        <taxon>Loxostege</taxon>
    </lineage>
</organism>
<dbReference type="Proteomes" id="UP001549921">
    <property type="component" value="Unassembled WGS sequence"/>
</dbReference>
<gene>
    <name evidence="1" type="ORF">ABMA28_002193</name>
</gene>
<feature type="non-terminal residue" evidence="1">
    <location>
        <position position="1"/>
    </location>
</feature>
<dbReference type="EMBL" id="JBEDNZ010000012">
    <property type="protein sequence ID" value="KAL0831368.1"/>
    <property type="molecule type" value="Genomic_DNA"/>
</dbReference>
<dbReference type="AlphaFoldDB" id="A0ABD0T2P6"/>